<evidence type="ECO:0000256" key="5">
    <source>
        <dbReference type="ARBA" id="ARBA00023136"/>
    </source>
</evidence>
<dbReference type="GO" id="GO:0016887">
    <property type="term" value="F:ATP hydrolysis activity"/>
    <property type="evidence" value="ECO:0007669"/>
    <property type="project" value="InterPro"/>
</dbReference>
<name>A0A9W9ZRI9_9CNID</name>
<dbReference type="GO" id="GO:0015910">
    <property type="term" value="P:long-chain fatty acid import into peroxisome"/>
    <property type="evidence" value="ECO:0007669"/>
    <property type="project" value="TreeGrafter"/>
</dbReference>
<comment type="caution">
    <text evidence="7">The sequence shown here is derived from an EMBL/GenBank/DDBJ whole genome shotgun (WGS) entry which is preliminary data.</text>
</comment>
<keyword evidence="7" id="KW-0067">ATP-binding</keyword>
<dbReference type="GO" id="GO:0005524">
    <property type="term" value="F:ATP binding"/>
    <property type="evidence" value="ECO:0007669"/>
    <property type="project" value="UniProtKB-KW"/>
</dbReference>
<evidence type="ECO:0000256" key="2">
    <source>
        <dbReference type="ARBA" id="ARBA00022448"/>
    </source>
</evidence>
<dbReference type="InterPro" id="IPR003439">
    <property type="entry name" value="ABC_transporter-like_ATP-bd"/>
</dbReference>
<reference evidence="7" key="1">
    <citation type="submission" date="2023-01" db="EMBL/GenBank/DDBJ databases">
        <title>Genome assembly of the deep-sea coral Lophelia pertusa.</title>
        <authorList>
            <person name="Herrera S."/>
            <person name="Cordes E."/>
        </authorList>
    </citation>
    <scope>NUCLEOTIDE SEQUENCE</scope>
    <source>
        <strain evidence="7">USNM1676648</strain>
        <tissue evidence="7">Polyp</tissue>
    </source>
</reference>
<evidence type="ECO:0000256" key="4">
    <source>
        <dbReference type="ARBA" id="ARBA00022989"/>
    </source>
</evidence>
<gene>
    <name evidence="7" type="primary">ABCD4_1</name>
    <name evidence="7" type="ORF">OS493_020265</name>
</gene>
<dbReference type="EMBL" id="MU825885">
    <property type="protein sequence ID" value="KAJ7384684.1"/>
    <property type="molecule type" value="Genomic_DNA"/>
</dbReference>
<dbReference type="OrthoDB" id="422637at2759"/>
<dbReference type="InterPro" id="IPR050835">
    <property type="entry name" value="ABC_transporter_sub-D"/>
</dbReference>
<comment type="similarity">
    <text evidence="1">Belongs to the ABC transporter superfamily. ABCD family. Peroxisomal fatty acyl CoA transporter (TC 3.A.1.203) subfamily.</text>
</comment>
<accession>A0A9W9ZRI9</accession>
<dbReference type="PANTHER" id="PTHR11384:SF59">
    <property type="entry name" value="LYSOSOMAL COBALAMIN TRANSPORTER ABCD4"/>
    <property type="match status" value="1"/>
</dbReference>
<organism evidence="7 8">
    <name type="scientific">Desmophyllum pertusum</name>
    <dbReference type="NCBI Taxonomy" id="174260"/>
    <lineage>
        <taxon>Eukaryota</taxon>
        <taxon>Metazoa</taxon>
        <taxon>Cnidaria</taxon>
        <taxon>Anthozoa</taxon>
        <taxon>Hexacorallia</taxon>
        <taxon>Scleractinia</taxon>
        <taxon>Caryophylliina</taxon>
        <taxon>Caryophylliidae</taxon>
        <taxon>Desmophyllum</taxon>
    </lineage>
</organism>
<keyword evidence="3" id="KW-0812">Transmembrane</keyword>
<dbReference type="Gene3D" id="3.40.50.300">
    <property type="entry name" value="P-loop containing nucleotide triphosphate hydrolases"/>
    <property type="match status" value="1"/>
</dbReference>
<dbReference type="Pfam" id="PF00005">
    <property type="entry name" value="ABC_tran"/>
    <property type="match status" value="1"/>
</dbReference>
<dbReference type="SUPFAM" id="SSF52540">
    <property type="entry name" value="P-loop containing nucleoside triphosphate hydrolases"/>
    <property type="match status" value="1"/>
</dbReference>
<evidence type="ECO:0000313" key="7">
    <source>
        <dbReference type="EMBL" id="KAJ7384684.1"/>
    </source>
</evidence>
<evidence type="ECO:0000313" key="8">
    <source>
        <dbReference type="Proteomes" id="UP001163046"/>
    </source>
</evidence>
<dbReference type="GO" id="GO:0042626">
    <property type="term" value="F:ATPase-coupled transmembrane transporter activity"/>
    <property type="evidence" value="ECO:0007669"/>
    <property type="project" value="TreeGrafter"/>
</dbReference>
<evidence type="ECO:0000256" key="1">
    <source>
        <dbReference type="ARBA" id="ARBA00008575"/>
    </source>
</evidence>
<dbReference type="GO" id="GO:0042760">
    <property type="term" value="P:very long-chain fatty acid catabolic process"/>
    <property type="evidence" value="ECO:0007669"/>
    <property type="project" value="TreeGrafter"/>
</dbReference>
<keyword evidence="2" id="KW-0813">Transport</keyword>
<dbReference type="GO" id="GO:0007031">
    <property type="term" value="P:peroxisome organization"/>
    <property type="evidence" value="ECO:0007669"/>
    <property type="project" value="TreeGrafter"/>
</dbReference>
<keyword evidence="4" id="KW-1133">Transmembrane helix</keyword>
<dbReference type="GO" id="GO:0005324">
    <property type="term" value="F:long-chain fatty acid transmembrane transporter activity"/>
    <property type="evidence" value="ECO:0007669"/>
    <property type="project" value="TreeGrafter"/>
</dbReference>
<sequence length="124" mass="13931">MHRGDGNHEKLIELLDTVGLPTLCSRVGGIDNPVDSNWEDMLSPGEMQRLSFARLFFHRPLVALLDEATSALDVPSETRLYSVCKQLGITVVSVGHRKSLKLLHDYNLKLDGEGGWEFKKIKEE</sequence>
<proteinExistence type="inferred from homology"/>
<feature type="domain" description="ABC transporter" evidence="6">
    <location>
        <begin position="29"/>
        <end position="70"/>
    </location>
</feature>
<dbReference type="InterPro" id="IPR027417">
    <property type="entry name" value="P-loop_NTPase"/>
</dbReference>
<protein>
    <submittedName>
        <fullName evidence="7">ATP-binding cassette sub- D member 4</fullName>
    </submittedName>
</protein>
<keyword evidence="7" id="KW-0547">Nucleotide-binding</keyword>
<dbReference type="AlphaFoldDB" id="A0A9W9ZRI9"/>
<dbReference type="GO" id="GO:0005778">
    <property type="term" value="C:peroxisomal membrane"/>
    <property type="evidence" value="ECO:0007669"/>
    <property type="project" value="TreeGrafter"/>
</dbReference>
<keyword evidence="8" id="KW-1185">Reference proteome</keyword>
<keyword evidence="5" id="KW-0472">Membrane</keyword>
<evidence type="ECO:0000256" key="3">
    <source>
        <dbReference type="ARBA" id="ARBA00022692"/>
    </source>
</evidence>
<dbReference type="Proteomes" id="UP001163046">
    <property type="component" value="Unassembled WGS sequence"/>
</dbReference>
<dbReference type="PANTHER" id="PTHR11384">
    <property type="entry name" value="ATP-BINDING CASSETTE, SUB-FAMILY D MEMBER"/>
    <property type="match status" value="1"/>
</dbReference>
<dbReference type="GO" id="GO:0006635">
    <property type="term" value="P:fatty acid beta-oxidation"/>
    <property type="evidence" value="ECO:0007669"/>
    <property type="project" value="TreeGrafter"/>
</dbReference>
<evidence type="ECO:0000259" key="6">
    <source>
        <dbReference type="Pfam" id="PF00005"/>
    </source>
</evidence>